<reference evidence="1" key="2">
    <citation type="journal article" date="2023" name="BMC Genomics">
        <title>Pest status, molecular evolution, and epigenetic factors derived from the genome assembly of Frankliniella fusca, a thysanopteran phytovirus vector.</title>
        <authorList>
            <person name="Catto M.A."/>
            <person name="Labadie P.E."/>
            <person name="Jacobson A.L."/>
            <person name="Kennedy G.G."/>
            <person name="Srinivasan R."/>
            <person name="Hunt B.G."/>
        </authorList>
    </citation>
    <scope>NUCLEOTIDE SEQUENCE</scope>
    <source>
        <strain evidence="1">PL_HMW_Pooled</strain>
    </source>
</reference>
<protein>
    <submittedName>
        <fullName evidence="1">Seizure protein 6</fullName>
    </submittedName>
</protein>
<reference evidence="1" key="1">
    <citation type="submission" date="2021-07" db="EMBL/GenBank/DDBJ databases">
        <authorList>
            <person name="Catto M.A."/>
            <person name="Jacobson A."/>
            <person name="Kennedy G."/>
            <person name="Labadie P."/>
            <person name="Hunt B.G."/>
            <person name="Srinivasan R."/>
        </authorList>
    </citation>
    <scope>NUCLEOTIDE SEQUENCE</scope>
    <source>
        <strain evidence="1">PL_HMW_Pooled</strain>
        <tissue evidence="1">Head</tissue>
    </source>
</reference>
<evidence type="ECO:0000313" key="2">
    <source>
        <dbReference type="Proteomes" id="UP001219518"/>
    </source>
</evidence>
<gene>
    <name evidence="1" type="ORF">KUF71_003680</name>
</gene>
<proteinExistence type="predicted"/>
<evidence type="ECO:0000313" key="1">
    <source>
        <dbReference type="EMBL" id="KAK3909081.1"/>
    </source>
</evidence>
<keyword evidence="2" id="KW-1185">Reference proteome</keyword>
<sequence>MRREEQRQLEAVHHFRRKSFLDIHQNVVQQRDIYCLPEVCFWRFCGIIGPVTLPTTPSRQNQVSIDLFCKSFNVSPNTFKMFLCVSTAG</sequence>
<dbReference type="Proteomes" id="UP001219518">
    <property type="component" value="Unassembled WGS sequence"/>
</dbReference>
<organism evidence="1 2">
    <name type="scientific">Frankliniella fusca</name>
    <dbReference type="NCBI Taxonomy" id="407009"/>
    <lineage>
        <taxon>Eukaryota</taxon>
        <taxon>Metazoa</taxon>
        <taxon>Ecdysozoa</taxon>
        <taxon>Arthropoda</taxon>
        <taxon>Hexapoda</taxon>
        <taxon>Insecta</taxon>
        <taxon>Pterygota</taxon>
        <taxon>Neoptera</taxon>
        <taxon>Paraneoptera</taxon>
        <taxon>Thysanoptera</taxon>
        <taxon>Terebrantia</taxon>
        <taxon>Thripoidea</taxon>
        <taxon>Thripidae</taxon>
        <taxon>Frankliniella</taxon>
    </lineage>
</organism>
<dbReference type="AlphaFoldDB" id="A0AAE1L731"/>
<name>A0AAE1L731_9NEOP</name>
<accession>A0AAE1L731</accession>
<comment type="caution">
    <text evidence="1">The sequence shown here is derived from an EMBL/GenBank/DDBJ whole genome shotgun (WGS) entry which is preliminary data.</text>
</comment>
<dbReference type="EMBL" id="JAHWGI010000085">
    <property type="protein sequence ID" value="KAK3909081.1"/>
    <property type="molecule type" value="Genomic_DNA"/>
</dbReference>